<feature type="transmembrane region" description="Helical" evidence="1">
    <location>
        <begin position="104"/>
        <end position="127"/>
    </location>
</feature>
<comment type="caution">
    <text evidence="2">The sequence shown here is derived from an EMBL/GenBank/DDBJ whole genome shotgun (WGS) entry which is preliminary data.</text>
</comment>
<dbReference type="OrthoDB" id="3052561at2759"/>
<sequence>MTMTMSAQSQRKRNMPLLFKPNEIPMVTSATRRVNMFAYPRPVRSTSPSSTDADYGDSDEDEVETMEEYAENLLEEKEVANWLMCSDPQPWTSPCVRAPTEAPFTLWTVPGPLFLQLIQFLLVYFGFVPRQNKFLMPVPHRMPSRRPLSILHYWDPVDREKQARYMGVTASPMEDEMTYVIIGTPRTDEEPERIRMTVDYSTENMETHKPGALRVYRFHKKNAVEFITHARSAELLWTYVRKPDHSFDTVAVYKHGYRSWDFGKDEMWALVSSREFMDTVRLRAVGDRAVKLPLSRKGRVKFGALRFINWIFRRLGITVQVGVPNLMY</sequence>
<dbReference type="AlphaFoldDB" id="A0A409WLS5"/>
<keyword evidence="1" id="KW-1133">Transmembrane helix</keyword>
<keyword evidence="1" id="KW-0472">Membrane</keyword>
<dbReference type="EMBL" id="NHYD01003374">
    <property type="protein sequence ID" value="PPQ79475.1"/>
    <property type="molecule type" value="Genomic_DNA"/>
</dbReference>
<evidence type="ECO:0000313" key="3">
    <source>
        <dbReference type="Proteomes" id="UP000283269"/>
    </source>
</evidence>
<reference evidence="2 3" key="1">
    <citation type="journal article" date="2018" name="Evol. Lett.">
        <title>Horizontal gene cluster transfer increased hallucinogenic mushroom diversity.</title>
        <authorList>
            <person name="Reynolds H.T."/>
            <person name="Vijayakumar V."/>
            <person name="Gluck-Thaler E."/>
            <person name="Korotkin H.B."/>
            <person name="Matheny P.B."/>
            <person name="Slot J.C."/>
        </authorList>
    </citation>
    <scope>NUCLEOTIDE SEQUENCE [LARGE SCALE GENOMIC DNA]</scope>
    <source>
        <strain evidence="2 3">2631</strain>
    </source>
</reference>
<organism evidence="2 3">
    <name type="scientific">Psilocybe cyanescens</name>
    <dbReference type="NCBI Taxonomy" id="93625"/>
    <lineage>
        <taxon>Eukaryota</taxon>
        <taxon>Fungi</taxon>
        <taxon>Dikarya</taxon>
        <taxon>Basidiomycota</taxon>
        <taxon>Agaricomycotina</taxon>
        <taxon>Agaricomycetes</taxon>
        <taxon>Agaricomycetidae</taxon>
        <taxon>Agaricales</taxon>
        <taxon>Agaricineae</taxon>
        <taxon>Strophariaceae</taxon>
        <taxon>Psilocybe</taxon>
    </lineage>
</organism>
<gene>
    <name evidence="2" type="ORF">CVT25_002611</name>
</gene>
<name>A0A409WLS5_PSICY</name>
<evidence type="ECO:0000256" key="1">
    <source>
        <dbReference type="SAM" id="Phobius"/>
    </source>
</evidence>
<accession>A0A409WLS5</accession>
<dbReference type="Proteomes" id="UP000283269">
    <property type="component" value="Unassembled WGS sequence"/>
</dbReference>
<evidence type="ECO:0000313" key="2">
    <source>
        <dbReference type="EMBL" id="PPQ79475.1"/>
    </source>
</evidence>
<dbReference type="InParanoid" id="A0A409WLS5"/>
<proteinExistence type="predicted"/>
<keyword evidence="1" id="KW-0812">Transmembrane</keyword>
<protein>
    <submittedName>
        <fullName evidence="2">Uncharacterized protein</fullName>
    </submittedName>
</protein>
<keyword evidence="3" id="KW-1185">Reference proteome</keyword>